<reference evidence="4 5" key="1">
    <citation type="submission" date="2016-11" db="EMBL/GenBank/DDBJ databases">
        <authorList>
            <person name="Jaros S."/>
            <person name="Januszkiewicz K."/>
            <person name="Wedrychowicz H."/>
        </authorList>
    </citation>
    <scope>NUCLEOTIDE SEQUENCE [LARGE SCALE GENOMIC DNA]</scope>
    <source>
        <strain evidence="4 5">DSM 21637</strain>
    </source>
</reference>
<dbReference type="OrthoDB" id="9797519at2"/>
<proteinExistence type="predicted"/>
<keyword evidence="5" id="KW-1185">Reference proteome</keyword>
<feature type="domain" description="CRM" evidence="3">
    <location>
        <begin position="1"/>
        <end position="97"/>
    </location>
</feature>
<dbReference type="Proteomes" id="UP000182350">
    <property type="component" value="Unassembled WGS sequence"/>
</dbReference>
<dbReference type="InterPro" id="IPR017924">
    <property type="entry name" value="RNA-binding_YhbY"/>
</dbReference>
<dbReference type="InterPro" id="IPR035920">
    <property type="entry name" value="YhbY-like_sf"/>
</dbReference>
<dbReference type="SUPFAM" id="SSF75471">
    <property type="entry name" value="YhbY-like"/>
    <property type="match status" value="1"/>
</dbReference>
<accession>A0A1K1Y6K2</accession>
<sequence>MSLKGAQKKELRSIGHHLNPVVLVSENGLSEGLIKEADRALNDHELIKIRFSLNDREERLAMMNELATKLGAEVVQTIGKIGLFLRRAQKPNPKLSNLLRFAEH</sequence>
<dbReference type="GO" id="GO:0003723">
    <property type="term" value="F:RNA binding"/>
    <property type="evidence" value="ECO:0007669"/>
    <property type="project" value="UniProtKB-UniRule"/>
</dbReference>
<evidence type="ECO:0000313" key="5">
    <source>
        <dbReference type="Proteomes" id="UP000182350"/>
    </source>
</evidence>
<evidence type="ECO:0000259" key="3">
    <source>
        <dbReference type="PROSITE" id="PS51295"/>
    </source>
</evidence>
<name>A0A1K1Y6K2_9GAMM</name>
<gene>
    <name evidence="4" type="ORF">SAMN02745752_02145</name>
</gene>
<dbReference type="NCBIfam" id="TIGR00253">
    <property type="entry name" value="RNA_bind_YhbY"/>
    <property type="match status" value="1"/>
</dbReference>
<protein>
    <submittedName>
        <fullName evidence="4">RNA-binding protein</fullName>
    </submittedName>
</protein>
<organism evidence="4 5">
    <name type="scientific">Marinospirillum alkaliphilum DSM 21637</name>
    <dbReference type="NCBI Taxonomy" id="1122209"/>
    <lineage>
        <taxon>Bacteria</taxon>
        <taxon>Pseudomonadati</taxon>
        <taxon>Pseudomonadota</taxon>
        <taxon>Gammaproteobacteria</taxon>
        <taxon>Oceanospirillales</taxon>
        <taxon>Oceanospirillaceae</taxon>
        <taxon>Marinospirillum</taxon>
    </lineage>
</organism>
<dbReference type="EMBL" id="FPJW01000007">
    <property type="protein sequence ID" value="SFX57366.1"/>
    <property type="molecule type" value="Genomic_DNA"/>
</dbReference>
<dbReference type="PANTHER" id="PTHR40065:SF3">
    <property type="entry name" value="RNA-BINDING PROTEIN YHBY"/>
    <property type="match status" value="1"/>
</dbReference>
<keyword evidence="1 2" id="KW-0694">RNA-binding</keyword>
<dbReference type="STRING" id="1122209.SAMN02745752_02145"/>
<evidence type="ECO:0000256" key="2">
    <source>
        <dbReference type="PROSITE-ProRule" id="PRU00626"/>
    </source>
</evidence>
<dbReference type="InterPro" id="IPR051925">
    <property type="entry name" value="RNA-binding_domain"/>
</dbReference>
<dbReference type="InterPro" id="IPR001890">
    <property type="entry name" value="RNA-binding_CRM"/>
</dbReference>
<dbReference type="AlphaFoldDB" id="A0A1K1Y6K2"/>
<dbReference type="Gene3D" id="3.30.110.60">
    <property type="entry name" value="YhbY-like"/>
    <property type="match status" value="1"/>
</dbReference>
<dbReference type="Pfam" id="PF01985">
    <property type="entry name" value="CRS1_YhbY"/>
    <property type="match status" value="1"/>
</dbReference>
<dbReference type="PROSITE" id="PS51295">
    <property type="entry name" value="CRM"/>
    <property type="match status" value="1"/>
</dbReference>
<dbReference type="PANTHER" id="PTHR40065">
    <property type="entry name" value="RNA-BINDING PROTEIN YHBY"/>
    <property type="match status" value="1"/>
</dbReference>
<dbReference type="RefSeq" id="WP_072326457.1">
    <property type="nucleotide sequence ID" value="NZ_FPJW01000007.1"/>
</dbReference>
<evidence type="ECO:0000313" key="4">
    <source>
        <dbReference type="EMBL" id="SFX57366.1"/>
    </source>
</evidence>
<evidence type="ECO:0000256" key="1">
    <source>
        <dbReference type="ARBA" id="ARBA00022884"/>
    </source>
</evidence>
<dbReference type="SMART" id="SM01103">
    <property type="entry name" value="CRS1_YhbY"/>
    <property type="match status" value="1"/>
</dbReference>